<dbReference type="InterPro" id="IPR027417">
    <property type="entry name" value="P-loop_NTPase"/>
</dbReference>
<protein>
    <submittedName>
        <fullName evidence="1">TIGR04066 family peptide maturation system protein</fullName>
    </submittedName>
</protein>
<dbReference type="InterPro" id="IPR023823">
    <property type="entry name" value="CHP04066_peptide_maturation"/>
</dbReference>
<evidence type="ECO:0000313" key="2">
    <source>
        <dbReference type="Proteomes" id="UP001144612"/>
    </source>
</evidence>
<dbReference type="Proteomes" id="UP001144612">
    <property type="component" value="Unassembled WGS sequence"/>
</dbReference>
<reference evidence="1" key="1">
    <citation type="submission" date="2022-12" db="EMBL/GenBank/DDBJ databases">
        <title>Clostridium sp. nov., isolated from industrial wastewater.</title>
        <authorList>
            <person name="Jiayan W."/>
        </authorList>
    </citation>
    <scope>NUCLEOTIDE SEQUENCE</scope>
    <source>
        <strain evidence="1">ZC22-4</strain>
    </source>
</reference>
<name>A0ABT4DBF5_9CLOT</name>
<sequence>MIKRKAILFPYNIDNYPLIRFKELLSQVDIINIDTRNNKFLLGKDFAELYMGESTGGLVQKVETNDYDILIIGDGNPLTNETYIYNKVENDAKSGKDIISLYILQDIQREELKRICKKYSVEIKFLDGQNANVAEIEIDNQKLYQMNVPIILITGITERTKKIDSVLVLKEEFEKKGYKVSVIGSKSYSELFGIHSFPQFMFDNILEEHKILYFNSLCKNIEYYERPDAFIIAIPGSLIPYNDMFTNHFGITAFEVGQAVPPDAVIVNIGYGEYDKNFFENISNMVKYKIGENPTCYVMSNSLVDINSSKEEGKMQYYNVDMYEIDKKIKLMNLTIDKPIFNGLRNSDLKNMSDTLLNLLESN</sequence>
<dbReference type="RefSeq" id="WP_268060900.1">
    <property type="nucleotide sequence ID" value="NZ_JAPQFJ010000006.1"/>
</dbReference>
<evidence type="ECO:0000313" key="1">
    <source>
        <dbReference type="EMBL" id="MCY6958486.1"/>
    </source>
</evidence>
<comment type="caution">
    <text evidence="1">The sequence shown here is derived from an EMBL/GenBank/DDBJ whole genome shotgun (WGS) entry which is preliminary data.</text>
</comment>
<gene>
    <name evidence="1" type="ORF">OW729_07710</name>
</gene>
<proteinExistence type="predicted"/>
<accession>A0ABT4DBF5</accession>
<organism evidence="1 2">
    <name type="scientific">Clostridium brassicae</name>
    <dbReference type="NCBI Taxonomy" id="2999072"/>
    <lineage>
        <taxon>Bacteria</taxon>
        <taxon>Bacillati</taxon>
        <taxon>Bacillota</taxon>
        <taxon>Clostridia</taxon>
        <taxon>Eubacteriales</taxon>
        <taxon>Clostridiaceae</taxon>
        <taxon>Clostridium</taxon>
    </lineage>
</organism>
<dbReference type="Gene3D" id="3.40.50.300">
    <property type="entry name" value="P-loop containing nucleotide triphosphate hydrolases"/>
    <property type="match status" value="1"/>
</dbReference>
<dbReference type="NCBIfam" id="TIGR04066">
    <property type="entry name" value="nat_prod_clost"/>
    <property type="match status" value="1"/>
</dbReference>
<dbReference type="EMBL" id="JAPQFJ010000006">
    <property type="protein sequence ID" value="MCY6958486.1"/>
    <property type="molecule type" value="Genomic_DNA"/>
</dbReference>
<keyword evidence="2" id="KW-1185">Reference proteome</keyword>